<feature type="transmembrane region" description="Helical" evidence="1">
    <location>
        <begin position="129"/>
        <end position="148"/>
    </location>
</feature>
<feature type="transmembrane region" description="Helical" evidence="1">
    <location>
        <begin position="93"/>
        <end position="117"/>
    </location>
</feature>
<evidence type="ECO:0000256" key="1">
    <source>
        <dbReference type="SAM" id="Phobius"/>
    </source>
</evidence>
<accession>A0A178K8I8</accession>
<feature type="transmembrane region" description="Helical" evidence="1">
    <location>
        <begin position="29"/>
        <end position="48"/>
    </location>
</feature>
<evidence type="ECO:0000259" key="2">
    <source>
        <dbReference type="Pfam" id="PF01478"/>
    </source>
</evidence>
<evidence type="ECO:0000313" key="4">
    <source>
        <dbReference type="Proteomes" id="UP000078503"/>
    </source>
</evidence>
<dbReference type="InterPro" id="IPR000045">
    <property type="entry name" value="Prepilin_IV_endopep_pep"/>
</dbReference>
<feature type="transmembrane region" description="Helical" evidence="1">
    <location>
        <begin position="55"/>
        <end position="73"/>
    </location>
</feature>
<dbReference type="EMBL" id="LVHF01000028">
    <property type="protein sequence ID" value="OAN13659.1"/>
    <property type="molecule type" value="Genomic_DNA"/>
</dbReference>
<comment type="caution">
    <text evidence="3">The sequence shown here is derived from an EMBL/GenBank/DDBJ whole genome shotgun (WGS) entry which is preliminary data.</text>
</comment>
<keyword evidence="4" id="KW-1185">Reference proteome</keyword>
<protein>
    <recommendedName>
        <fullName evidence="2">Prepilin type IV endopeptidase peptidase domain-containing protein</fullName>
    </recommendedName>
</protein>
<dbReference type="Pfam" id="PF01478">
    <property type="entry name" value="Peptidase_A24"/>
    <property type="match status" value="1"/>
</dbReference>
<keyword evidence="1" id="KW-0472">Membrane</keyword>
<name>A0A178K8I8_9GAMM</name>
<keyword evidence="1" id="KW-0812">Transmembrane</keyword>
<dbReference type="OrthoDB" id="6199155at2"/>
<dbReference type="STRING" id="858640.A3K86_13875"/>
<reference evidence="3 4" key="1">
    <citation type="submission" date="2016-03" db="EMBL/GenBank/DDBJ databases">
        <title>Photobacterium proteolyticum sp. nov. a protease producing bacterium isolated from ocean sediments of Laizhou Bay.</title>
        <authorList>
            <person name="Li Y."/>
        </authorList>
    </citation>
    <scope>NUCLEOTIDE SEQUENCE [LARGE SCALE GENOMIC DNA]</scope>
    <source>
        <strain evidence="3 4">R-40508</strain>
    </source>
</reference>
<organism evidence="3 4">
    <name type="scientific">Photobacterium jeanii</name>
    <dbReference type="NCBI Taxonomy" id="858640"/>
    <lineage>
        <taxon>Bacteria</taxon>
        <taxon>Pseudomonadati</taxon>
        <taxon>Pseudomonadota</taxon>
        <taxon>Gammaproteobacteria</taxon>
        <taxon>Vibrionales</taxon>
        <taxon>Vibrionaceae</taxon>
        <taxon>Photobacterium</taxon>
    </lineage>
</organism>
<dbReference type="AlphaFoldDB" id="A0A178K8I8"/>
<keyword evidence="1" id="KW-1133">Transmembrane helix</keyword>
<sequence length="153" mass="16682">MLHLLLSILAVIAVNIIISDIKDRKISNNWVLLNFAVCLSLALLLDVFPLWQGLIVCLVTFVIGLGLFRFKIFGAGDIKLLMGYSLCFDFSLALTNLIEFLLVGGVVVIVQLGWAYVTAGYAELKQRGVPYGIAISLVSVFNIGYLVFGKAGL</sequence>
<proteinExistence type="predicted"/>
<dbReference type="Proteomes" id="UP000078503">
    <property type="component" value="Unassembled WGS sequence"/>
</dbReference>
<feature type="domain" description="Prepilin type IV endopeptidase peptidase" evidence="2">
    <location>
        <begin position="8"/>
        <end position="108"/>
    </location>
</feature>
<gene>
    <name evidence="3" type="ORF">A3K86_13875</name>
</gene>
<dbReference type="GO" id="GO:0004190">
    <property type="term" value="F:aspartic-type endopeptidase activity"/>
    <property type="evidence" value="ECO:0007669"/>
    <property type="project" value="InterPro"/>
</dbReference>
<dbReference type="RefSeq" id="WP_068332086.1">
    <property type="nucleotide sequence ID" value="NZ_LVHF01000028.1"/>
</dbReference>
<dbReference type="Gene3D" id="1.20.120.1220">
    <property type="match status" value="1"/>
</dbReference>
<dbReference type="GO" id="GO:0016020">
    <property type="term" value="C:membrane"/>
    <property type="evidence" value="ECO:0007669"/>
    <property type="project" value="InterPro"/>
</dbReference>
<evidence type="ECO:0000313" key="3">
    <source>
        <dbReference type="EMBL" id="OAN13659.1"/>
    </source>
</evidence>